<feature type="domain" description="MRH" evidence="8">
    <location>
        <begin position="16"/>
        <end position="178"/>
    </location>
</feature>
<protein>
    <recommendedName>
        <fullName evidence="8">MRH domain-containing protein</fullName>
    </recommendedName>
</protein>
<evidence type="ECO:0000256" key="3">
    <source>
        <dbReference type="ARBA" id="ARBA00022692"/>
    </source>
</evidence>
<evidence type="ECO:0000259" key="8">
    <source>
        <dbReference type="PROSITE" id="PS51914"/>
    </source>
</evidence>
<dbReference type="SUPFAM" id="SSF50911">
    <property type="entry name" value="Mannose 6-phosphate receptor domain"/>
    <property type="match status" value="1"/>
</dbReference>
<organism evidence="9 10">
    <name type="scientific">Polyplax serrata</name>
    <name type="common">Common mouse louse</name>
    <dbReference type="NCBI Taxonomy" id="468196"/>
    <lineage>
        <taxon>Eukaryota</taxon>
        <taxon>Metazoa</taxon>
        <taxon>Ecdysozoa</taxon>
        <taxon>Arthropoda</taxon>
        <taxon>Hexapoda</taxon>
        <taxon>Insecta</taxon>
        <taxon>Pterygota</taxon>
        <taxon>Neoptera</taxon>
        <taxon>Paraneoptera</taxon>
        <taxon>Psocodea</taxon>
        <taxon>Troctomorpha</taxon>
        <taxon>Phthiraptera</taxon>
        <taxon>Anoplura</taxon>
        <taxon>Polyplacidae</taxon>
        <taxon>Polyplax</taxon>
    </lineage>
</organism>
<evidence type="ECO:0000256" key="7">
    <source>
        <dbReference type="ARBA" id="ARBA00023157"/>
    </source>
</evidence>
<reference evidence="9 10" key="1">
    <citation type="submission" date="2023-09" db="EMBL/GenBank/DDBJ databases">
        <title>Genomes of two closely related lineages of the louse Polyplax serrata with different host specificities.</title>
        <authorList>
            <person name="Martinu J."/>
            <person name="Tarabai H."/>
            <person name="Stefka J."/>
            <person name="Hypsa V."/>
        </authorList>
    </citation>
    <scope>NUCLEOTIDE SEQUENCE [LARGE SCALE GENOMIC DNA]</scope>
    <source>
        <strain evidence="9">98ZLc_SE</strain>
    </source>
</reference>
<keyword evidence="5" id="KW-1133">Transmembrane helix</keyword>
<dbReference type="InterPro" id="IPR044865">
    <property type="entry name" value="MRH_dom"/>
</dbReference>
<gene>
    <name evidence="9" type="ORF">RUM44_010237</name>
</gene>
<evidence type="ECO:0000256" key="2">
    <source>
        <dbReference type="ARBA" id="ARBA00022448"/>
    </source>
</evidence>
<keyword evidence="3" id="KW-0812">Transmembrane</keyword>
<evidence type="ECO:0000256" key="4">
    <source>
        <dbReference type="ARBA" id="ARBA00022729"/>
    </source>
</evidence>
<keyword evidence="10" id="KW-1185">Reference proteome</keyword>
<evidence type="ECO:0000313" key="10">
    <source>
        <dbReference type="Proteomes" id="UP001359485"/>
    </source>
</evidence>
<dbReference type="PANTHER" id="PTHR15071">
    <property type="entry name" value="MANNOSE-6-PHOSPHATE RECEPTOR FAMILY MEMBER"/>
    <property type="match status" value="1"/>
</dbReference>
<sequence length="347" mass="38798">MGDSRPSLCTPGTFTSRCEKRERVFFNNYKYTVPKYSDVLLKYPNSSFMLSTCGQLKSTEKWLGGSSSVVSISTTVKQLGYLRTLQVNKDNSLSLILTGGSTCSSNERITTEIRFKCSEKTDVQPTLLYERPCHFLFEWRHTRSCPVPGAKGTMGPYYVDYQNCKYNFGWRTRYACFSGENGKNGTTMVSNGSSQIERSAAVGKNNRMLSVGSVESETEFSFVSFTSPENKISPSTLTADTKNLECKYNGGNKLRSLSELGRRGVSTDVTAKLHFSMVYHFTHVNHICSDSVSCLVFNNSFSINLGSTFLKPMYKSDDSMTITSISGSICDRLLINKKRNLLINKKT</sequence>
<dbReference type="PROSITE" id="PS51914">
    <property type="entry name" value="MRH"/>
    <property type="match status" value="1"/>
</dbReference>
<evidence type="ECO:0000313" key="9">
    <source>
        <dbReference type="EMBL" id="KAK6627758.1"/>
    </source>
</evidence>
<comment type="subcellular location">
    <subcellularLocation>
        <location evidence="1">Endomembrane system</location>
    </subcellularLocation>
</comment>
<evidence type="ECO:0000256" key="1">
    <source>
        <dbReference type="ARBA" id="ARBA00004308"/>
    </source>
</evidence>
<dbReference type="Gene3D" id="2.70.130.10">
    <property type="entry name" value="Mannose-6-phosphate receptor binding domain"/>
    <property type="match status" value="1"/>
</dbReference>
<dbReference type="PANTHER" id="PTHR15071:SF0">
    <property type="entry name" value="MANNOSE 6-PHOSPHATE RECEPTOR-LIKE PROTEIN 1"/>
    <property type="match status" value="1"/>
</dbReference>
<evidence type="ECO:0000256" key="5">
    <source>
        <dbReference type="ARBA" id="ARBA00022989"/>
    </source>
</evidence>
<evidence type="ECO:0000256" key="6">
    <source>
        <dbReference type="ARBA" id="ARBA00023136"/>
    </source>
</evidence>
<comment type="caution">
    <text evidence="9">The sequence shown here is derived from an EMBL/GenBank/DDBJ whole genome shotgun (WGS) entry which is preliminary data.</text>
</comment>
<keyword evidence="7" id="KW-1015">Disulfide bond</keyword>
<keyword evidence="2" id="KW-0813">Transport</keyword>
<dbReference type="EMBL" id="JAWJWF010000045">
    <property type="protein sequence ID" value="KAK6627758.1"/>
    <property type="molecule type" value="Genomic_DNA"/>
</dbReference>
<dbReference type="InterPro" id="IPR009011">
    <property type="entry name" value="Man6P_isomerase_rcpt-bd_dom_sf"/>
</dbReference>
<keyword evidence="4" id="KW-0732">Signal</keyword>
<dbReference type="Proteomes" id="UP001359485">
    <property type="component" value="Unassembled WGS sequence"/>
</dbReference>
<proteinExistence type="predicted"/>
<keyword evidence="6" id="KW-0472">Membrane</keyword>
<name>A0ABR1AWG8_POLSC</name>
<accession>A0ABR1AWG8</accession>